<keyword evidence="7" id="KW-0807">Transducer</keyword>
<dbReference type="PROSITE" id="PS50262">
    <property type="entry name" value="G_PROTEIN_RECEP_F1_2"/>
    <property type="match status" value="1"/>
</dbReference>
<comment type="caution">
    <text evidence="10">The sequence shown here is derived from an EMBL/GenBank/DDBJ whole genome shotgun (WGS) entry which is preliminary data.</text>
</comment>
<protein>
    <recommendedName>
        <fullName evidence="9">G-protein coupled receptors family 1 profile domain-containing protein</fullName>
    </recommendedName>
</protein>
<keyword evidence="3 8" id="KW-1133">Transmembrane helix</keyword>
<evidence type="ECO:0000256" key="6">
    <source>
        <dbReference type="ARBA" id="ARBA00023170"/>
    </source>
</evidence>
<dbReference type="PANTHER" id="PTHR24243">
    <property type="entry name" value="G-PROTEIN COUPLED RECEPTOR"/>
    <property type="match status" value="1"/>
</dbReference>
<dbReference type="PRINTS" id="PR00237">
    <property type="entry name" value="GPCRRHODOPSN"/>
</dbReference>
<dbReference type="InterPro" id="IPR000276">
    <property type="entry name" value="GPCR_Rhodpsn"/>
</dbReference>
<evidence type="ECO:0000256" key="4">
    <source>
        <dbReference type="ARBA" id="ARBA00023040"/>
    </source>
</evidence>
<evidence type="ECO:0000256" key="7">
    <source>
        <dbReference type="ARBA" id="ARBA00023224"/>
    </source>
</evidence>
<evidence type="ECO:0000256" key="5">
    <source>
        <dbReference type="ARBA" id="ARBA00023136"/>
    </source>
</evidence>
<evidence type="ECO:0000256" key="3">
    <source>
        <dbReference type="ARBA" id="ARBA00022989"/>
    </source>
</evidence>
<dbReference type="InterPro" id="IPR017452">
    <property type="entry name" value="GPCR_Rhodpsn_7TM"/>
</dbReference>
<feature type="transmembrane region" description="Helical" evidence="8">
    <location>
        <begin position="35"/>
        <end position="61"/>
    </location>
</feature>
<feature type="transmembrane region" description="Helical" evidence="8">
    <location>
        <begin position="73"/>
        <end position="90"/>
    </location>
</feature>
<dbReference type="PANTHER" id="PTHR24243:SF233">
    <property type="entry name" value="THYROTROPIN-RELEASING HORMONE RECEPTOR"/>
    <property type="match status" value="1"/>
</dbReference>
<gene>
    <name evidence="10" type="ORF">GSLYS_00005564001</name>
</gene>
<evidence type="ECO:0000259" key="9">
    <source>
        <dbReference type="PROSITE" id="PS50262"/>
    </source>
</evidence>
<keyword evidence="6" id="KW-0675">Receptor</keyword>
<dbReference type="Pfam" id="PF00001">
    <property type="entry name" value="7tm_1"/>
    <property type="match status" value="1"/>
</dbReference>
<dbReference type="Gene3D" id="1.20.1070.10">
    <property type="entry name" value="Rhodopsin 7-helix transmembrane proteins"/>
    <property type="match status" value="1"/>
</dbReference>
<dbReference type="GO" id="GO:0005886">
    <property type="term" value="C:plasma membrane"/>
    <property type="evidence" value="ECO:0007669"/>
    <property type="project" value="TreeGrafter"/>
</dbReference>
<keyword evidence="5 8" id="KW-0472">Membrane</keyword>
<sequence>MEMRLDYTNVSGINLSDAWRNRSINGEIPSPPLYMYAYVTLMCAIIFVVGVVGNVLVIQVVIRIRSMRRRMNYFLVCLSVADLLVLLIALPSG</sequence>
<keyword evidence="11" id="KW-1185">Reference proteome</keyword>
<comment type="subcellular location">
    <subcellularLocation>
        <location evidence="1">Membrane</location>
        <topology evidence="1">Multi-pass membrane protein</topology>
    </subcellularLocation>
</comment>
<proteinExistence type="predicted"/>
<name>A0AAV2HC35_LYMST</name>
<evidence type="ECO:0000256" key="1">
    <source>
        <dbReference type="ARBA" id="ARBA00004141"/>
    </source>
</evidence>
<evidence type="ECO:0000256" key="2">
    <source>
        <dbReference type="ARBA" id="ARBA00022692"/>
    </source>
</evidence>
<evidence type="ECO:0000313" key="10">
    <source>
        <dbReference type="EMBL" id="CAL1531469.1"/>
    </source>
</evidence>
<dbReference type="EMBL" id="CAXITT010000090">
    <property type="protein sequence ID" value="CAL1531469.1"/>
    <property type="molecule type" value="Genomic_DNA"/>
</dbReference>
<feature type="domain" description="G-protein coupled receptors family 1 profile" evidence="9">
    <location>
        <begin position="53"/>
        <end position="93"/>
    </location>
</feature>
<dbReference type="GO" id="GO:0004930">
    <property type="term" value="F:G protein-coupled receptor activity"/>
    <property type="evidence" value="ECO:0007669"/>
    <property type="project" value="UniProtKB-KW"/>
</dbReference>
<organism evidence="10 11">
    <name type="scientific">Lymnaea stagnalis</name>
    <name type="common">Great pond snail</name>
    <name type="synonym">Helix stagnalis</name>
    <dbReference type="NCBI Taxonomy" id="6523"/>
    <lineage>
        <taxon>Eukaryota</taxon>
        <taxon>Metazoa</taxon>
        <taxon>Spiralia</taxon>
        <taxon>Lophotrochozoa</taxon>
        <taxon>Mollusca</taxon>
        <taxon>Gastropoda</taxon>
        <taxon>Heterobranchia</taxon>
        <taxon>Euthyneura</taxon>
        <taxon>Panpulmonata</taxon>
        <taxon>Hygrophila</taxon>
        <taxon>Lymnaeoidea</taxon>
        <taxon>Lymnaeidae</taxon>
        <taxon>Lymnaea</taxon>
    </lineage>
</organism>
<reference evidence="10 11" key="1">
    <citation type="submission" date="2024-04" db="EMBL/GenBank/DDBJ databases">
        <authorList>
            <consortium name="Genoscope - CEA"/>
            <person name="William W."/>
        </authorList>
    </citation>
    <scope>NUCLEOTIDE SEQUENCE [LARGE SCALE GENOMIC DNA]</scope>
</reference>
<accession>A0AAV2HC35</accession>
<keyword evidence="4" id="KW-0297">G-protein coupled receptor</keyword>
<feature type="non-terminal residue" evidence="10">
    <location>
        <position position="93"/>
    </location>
</feature>
<dbReference type="SUPFAM" id="SSF81321">
    <property type="entry name" value="Family A G protein-coupled receptor-like"/>
    <property type="match status" value="1"/>
</dbReference>
<dbReference type="Proteomes" id="UP001497497">
    <property type="component" value="Unassembled WGS sequence"/>
</dbReference>
<keyword evidence="2 8" id="KW-0812">Transmembrane</keyword>
<evidence type="ECO:0000256" key="8">
    <source>
        <dbReference type="SAM" id="Phobius"/>
    </source>
</evidence>
<evidence type="ECO:0000313" key="11">
    <source>
        <dbReference type="Proteomes" id="UP001497497"/>
    </source>
</evidence>
<dbReference type="AlphaFoldDB" id="A0AAV2HC35"/>